<organism evidence="2 3">
    <name type="scientific">Paenibacillus vulneris</name>
    <dbReference type="NCBI Taxonomy" id="1133364"/>
    <lineage>
        <taxon>Bacteria</taxon>
        <taxon>Bacillati</taxon>
        <taxon>Bacillota</taxon>
        <taxon>Bacilli</taxon>
        <taxon>Bacillales</taxon>
        <taxon>Paenibacillaceae</taxon>
        <taxon>Paenibacillus</taxon>
    </lineage>
</organism>
<dbReference type="Proteomes" id="UP001597180">
    <property type="component" value="Unassembled WGS sequence"/>
</dbReference>
<gene>
    <name evidence="2" type="ORF">ACFQ4B_29170</name>
</gene>
<evidence type="ECO:0000313" key="3">
    <source>
        <dbReference type="Proteomes" id="UP001597180"/>
    </source>
</evidence>
<comment type="caution">
    <text evidence="2">The sequence shown here is derived from an EMBL/GenBank/DDBJ whole genome shotgun (WGS) entry which is preliminary data.</text>
</comment>
<evidence type="ECO:0000313" key="2">
    <source>
        <dbReference type="EMBL" id="MFD1224186.1"/>
    </source>
</evidence>
<dbReference type="RefSeq" id="WP_079914113.1">
    <property type="nucleotide sequence ID" value="NZ_BAABJG010000036.1"/>
</dbReference>
<name>A0ABW3UWD0_9BACL</name>
<feature type="region of interest" description="Disordered" evidence="1">
    <location>
        <begin position="1"/>
        <end position="29"/>
    </location>
</feature>
<keyword evidence="3" id="KW-1185">Reference proteome</keyword>
<feature type="compositionally biased region" description="Basic and acidic residues" evidence="1">
    <location>
        <begin position="1"/>
        <end position="16"/>
    </location>
</feature>
<dbReference type="EMBL" id="JBHTLU010000042">
    <property type="protein sequence ID" value="MFD1224186.1"/>
    <property type="molecule type" value="Genomic_DNA"/>
</dbReference>
<proteinExistence type="predicted"/>
<accession>A0ABW3UWD0</accession>
<sequence length="80" mass="9680">MDEKEWEEQLARKLTEGEMDTEDTEEAARKRLPIKTEIRIQAQIDPVVRETKLYRQMAREVDDRYDRWVKEEPSDPDSKK</sequence>
<protein>
    <submittedName>
        <fullName evidence="2">Uncharacterized protein</fullName>
    </submittedName>
</protein>
<reference evidence="3" key="1">
    <citation type="journal article" date="2019" name="Int. J. Syst. Evol. Microbiol.">
        <title>The Global Catalogue of Microorganisms (GCM) 10K type strain sequencing project: providing services to taxonomists for standard genome sequencing and annotation.</title>
        <authorList>
            <consortium name="The Broad Institute Genomics Platform"/>
            <consortium name="The Broad Institute Genome Sequencing Center for Infectious Disease"/>
            <person name="Wu L."/>
            <person name="Ma J."/>
        </authorList>
    </citation>
    <scope>NUCLEOTIDE SEQUENCE [LARGE SCALE GENOMIC DNA]</scope>
    <source>
        <strain evidence="3">CCUG 53270</strain>
    </source>
</reference>
<evidence type="ECO:0000256" key="1">
    <source>
        <dbReference type="SAM" id="MobiDB-lite"/>
    </source>
</evidence>